<keyword evidence="2 4" id="KW-0548">Nucleotidyltransferase</keyword>
<evidence type="ECO:0000313" key="5">
    <source>
        <dbReference type="Proteomes" id="UP000273973"/>
    </source>
</evidence>
<accession>A0A426T6Z1</accession>
<evidence type="ECO:0000256" key="2">
    <source>
        <dbReference type="ARBA" id="ARBA00022695"/>
    </source>
</evidence>
<dbReference type="PANTHER" id="PTHR43584:SF5">
    <property type="entry name" value="PROTEIN LICC"/>
    <property type="match status" value="1"/>
</dbReference>
<dbReference type="SUPFAM" id="SSF53448">
    <property type="entry name" value="Nucleotide-diphospho-sugar transferases"/>
    <property type="match status" value="1"/>
</dbReference>
<protein>
    <submittedName>
        <fullName evidence="4">CTP--phosphocholine cytidylyltransferase</fullName>
    </submittedName>
</protein>
<evidence type="ECO:0000259" key="3">
    <source>
        <dbReference type="Pfam" id="PF00483"/>
    </source>
</evidence>
<comment type="caution">
    <text evidence="4">The sequence shown here is derived from an EMBL/GenBank/DDBJ whole genome shotgun (WGS) entry which is preliminary data.</text>
</comment>
<name>A0A426T6Z1_STRSU</name>
<dbReference type="PANTHER" id="PTHR43584">
    <property type="entry name" value="NUCLEOTIDYL TRANSFERASE"/>
    <property type="match status" value="1"/>
</dbReference>
<feature type="domain" description="Nucleotidyl transferase" evidence="3">
    <location>
        <begin position="3"/>
        <end position="60"/>
    </location>
</feature>
<reference evidence="4 5" key="2">
    <citation type="submission" date="2018-12" db="EMBL/GenBank/DDBJ databases">
        <title>Whole-genome sequences of fifteen clinical Streptococcus suis strains isolated from pigs between 2006 and 2018.</title>
        <authorList>
            <person name="Stevens M.J.A."/>
            <person name="Cernela N."/>
            <person name="Spoerry Serrano N."/>
            <person name="Schmitt S."/>
            <person name="Schrenzel J."/>
            <person name="Stephan R."/>
        </authorList>
    </citation>
    <scope>NUCLEOTIDE SEQUENCE [LARGE SCALE GENOMIC DNA]</scope>
    <source>
        <strain evidence="4 5">SS1014</strain>
    </source>
</reference>
<dbReference type="InterPro" id="IPR005835">
    <property type="entry name" value="NTP_transferase_dom"/>
</dbReference>
<reference evidence="4 5" key="1">
    <citation type="submission" date="2018-11" db="EMBL/GenBank/DDBJ databases">
        <authorList>
            <person name="Stevens M.J."/>
            <person name="Cernela N."/>
            <person name="Spoerry Serrano N."/>
            <person name="Schmitt S."/>
            <person name="Schrenzel J."/>
            <person name="Stephan R."/>
        </authorList>
    </citation>
    <scope>NUCLEOTIDE SEQUENCE [LARGE SCALE GENOMIC DNA]</scope>
    <source>
        <strain evidence="4 5">SS1014</strain>
    </source>
</reference>
<dbReference type="CDD" id="cd02523">
    <property type="entry name" value="PC_cytidylyltransferase"/>
    <property type="match status" value="1"/>
</dbReference>
<dbReference type="Proteomes" id="UP000273973">
    <property type="component" value="Unassembled WGS sequence"/>
</dbReference>
<dbReference type="RefSeq" id="WP_125183499.1">
    <property type="nucleotide sequence ID" value="NZ_JAOTFK010000026.1"/>
</dbReference>
<dbReference type="AlphaFoldDB" id="A0A426T6Z1"/>
<dbReference type="Gene3D" id="3.90.550.10">
    <property type="entry name" value="Spore Coat Polysaccharide Biosynthesis Protein SpsA, Chain A"/>
    <property type="match status" value="1"/>
</dbReference>
<dbReference type="GO" id="GO:0016779">
    <property type="term" value="F:nucleotidyltransferase activity"/>
    <property type="evidence" value="ECO:0007669"/>
    <property type="project" value="UniProtKB-KW"/>
</dbReference>
<proteinExistence type="predicted"/>
<evidence type="ECO:0000313" key="4">
    <source>
        <dbReference type="EMBL" id="RRR49748.1"/>
    </source>
</evidence>
<dbReference type="InterPro" id="IPR050065">
    <property type="entry name" value="GlmU-like"/>
</dbReference>
<dbReference type="Pfam" id="PF00483">
    <property type="entry name" value="NTP_transferase"/>
    <property type="match status" value="1"/>
</dbReference>
<sequence length="229" mass="26526">MRAIILAAGMGTRLRPLTLTTPKSLIEVGGQTLIERQILFLNEIGISEIIIVTGYLSEKFDFLENKYGVKLIHNDKYDTYNNFYSMYLVRDYLSDAYVIDADNYLNCNFLDAEVQVSTYFSAYKRGFKDEWLLQCDADGMVKEIIIDSGEGTILSGVSYWDEESGKVLNRLFEEAITSKNFRTLYWDDLVKENLDKLKVYKKEISSDDVFEIDNLEDLEKINEFLNLKK</sequence>
<gene>
    <name evidence="4" type="ORF">EJA00_02695</name>
</gene>
<dbReference type="EMBL" id="RSDG01000010">
    <property type="protein sequence ID" value="RRR49748.1"/>
    <property type="molecule type" value="Genomic_DNA"/>
</dbReference>
<dbReference type="InterPro" id="IPR029044">
    <property type="entry name" value="Nucleotide-diphossugar_trans"/>
</dbReference>
<dbReference type="InterPro" id="IPR017189">
    <property type="entry name" value="CTP-phospocholine_CTT"/>
</dbReference>
<dbReference type="PIRSF" id="PIRSF037382">
    <property type="entry name" value="CCT_LicC"/>
    <property type="match status" value="1"/>
</dbReference>
<organism evidence="4 5">
    <name type="scientific">Streptococcus suis</name>
    <dbReference type="NCBI Taxonomy" id="1307"/>
    <lineage>
        <taxon>Bacteria</taxon>
        <taxon>Bacillati</taxon>
        <taxon>Bacillota</taxon>
        <taxon>Bacilli</taxon>
        <taxon>Lactobacillales</taxon>
        <taxon>Streptococcaceae</taxon>
        <taxon>Streptococcus</taxon>
    </lineage>
</organism>
<keyword evidence="1 4" id="KW-0808">Transferase</keyword>
<evidence type="ECO:0000256" key="1">
    <source>
        <dbReference type="ARBA" id="ARBA00022679"/>
    </source>
</evidence>